<name>A0A832MM57_UNCEI</name>
<evidence type="ECO:0000313" key="2">
    <source>
        <dbReference type="EMBL" id="HGZ44580.1"/>
    </source>
</evidence>
<accession>A0A832MM57</accession>
<gene>
    <name evidence="2" type="ORF">ENR23_14450</name>
</gene>
<keyword evidence="1" id="KW-0812">Transmembrane</keyword>
<protein>
    <recommendedName>
        <fullName evidence="3">Prepilin-type N-terminal cleavage/methylation domain-containing protein</fullName>
    </recommendedName>
</protein>
<organism evidence="2">
    <name type="scientific">Eiseniibacteriota bacterium</name>
    <dbReference type="NCBI Taxonomy" id="2212470"/>
    <lineage>
        <taxon>Bacteria</taxon>
        <taxon>Candidatus Eiseniibacteriota</taxon>
    </lineage>
</organism>
<evidence type="ECO:0008006" key="3">
    <source>
        <dbReference type="Google" id="ProtNLM"/>
    </source>
</evidence>
<dbReference type="EMBL" id="DSQF01000030">
    <property type="protein sequence ID" value="HGZ44580.1"/>
    <property type="molecule type" value="Genomic_DNA"/>
</dbReference>
<keyword evidence="1" id="KW-1133">Transmembrane helix</keyword>
<sequence>MPRNQRGITILEVTLVLMLTSIVMMGLVGFYLHSQATWLESSSQAITQRDATLALERIAERVRAASRAVTPVPGTLVLYDRGGTEMHRFWLEPSDSLLHHGVGGTVDDGPLVNSRVVRFDVSADTALVTVTSLVLAGPHGASIEARSGAALYNRP</sequence>
<keyword evidence="1" id="KW-0472">Membrane</keyword>
<comment type="caution">
    <text evidence="2">The sequence shown here is derived from an EMBL/GenBank/DDBJ whole genome shotgun (WGS) entry which is preliminary data.</text>
</comment>
<feature type="transmembrane region" description="Helical" evidence="1">
    <location>
        <begin position="7"/>
        <end position="32"/>
    </location>
</feature>
<dbReference type="AlphaFoldDB" id="A0A832MM57"/>
<proteinExistence type="predicted"/>
<reference evidence="2" key="1">
    <citation type="journal article" date="2020" name="mSystems">
        <title>Genome- and Community-Level Interaction Insights into Carbon Utilization and Element Cycling Functions of Hydrothermarchaeota in Hydrothermal Sediment.</title>
        <authorList>
            <person name="Zhou Z."/>
            <person name="Liu Y."/>
            <person name="Xu W."/>
            <person name="Pan J."/>
            <person name="Luo Z.H."/>
            <person name="Li M."/>
        </authorList>
    </citation>
    <scope>NUCLEOTIDE SEQUENCE [LARGE SCALE GENOMIC DNA]</scope>
    <source>
        <strain evidence="2">SpSt-381</strain>
    </source>
</reference>
<evidence type="ECO:0000256" key="1">
    <source>
        <dbReference type="SAM" id="Phobius"/>
    </source>
</evidence>